<dbReference type="RefSeq" id="XP_021570804.1">
    <property type="nucleotide sequence ID" value="XM_021715129.1"/>
</dbReference>
<proteinExistence type="predicted"/>
<organism evidence="1 2">
    <name type="scientific">Carlito syrichta</name>
    <name type="common">Philippine tarsier</name>
    <name type="synonym">Tarsius syrichta</name>
    <dbReference type="NCBI Taxonomy" id="1868482"/>
    <lineage>
        <taxon>Eukaryota</taxon>
        <taxon>Metazoa</taxon>
        <taxon>Chordata</taxon>
        <taxon>Craniata</taxon>
        <taxon>Vertebrata</taxon>
        <taxon>Euteleostomi</taxon>
        <taxon>Mammalia</taxon>
        <taxon>Eutheria</taxon>
        <taxon>Euarchontoglires</taxon>
        <taxon>Primates</taxon>
        <taxon>Haplorrhini</taxon>
        <taxon>Tarsiiformes</taxon>
        <taxon>Tarsiidae</taxon>
        <taxon>Carlito</taxon>
    </lineage>
</organism>
<dbReference type="OMA" id="HICSTQE"/>
<dbReference type="Proteomes" id="UP000189704">
    <property type="component" value="Unplaced"/>
</dbReference>
<dbReference type="GeneID" id="110596087"/>
<accession>A0A3Q0E3F8</accession>
<keyword evidence="1" id="KW-1185">Reference proteome</keyword>
<dbReference type="STRING" id="1868482.ENSTSYP00000022358"/>
<gene>
    <name evidence="2" type="primary">LOC110596087</name>
</gene>
<reference evidence="2" key="1">
    <citation type="submission" date="2025-08" db="UniProtKB">
        <authorList>
            <consortium name="RefSeq"/>
        </authorList>
    </citation>
    <scope>IDENTIFICATION</scope>
</reference>
<dbReference type="PANTHER" id="PTHR16071">
    <property type="entry name" value="CHROMOSOME 1 OPEN READING FRAME 112"/>
    <property type="match status" value="1"/>
</dbReference>
<protein>
    <submittedName>
        <fullName evidence="2">Uncharacterized protein C1orf112 homolog isoform X2</fullName>
    </submittedName>
</protein>
<dbReference type="InterPro" id="IPR027902">
    <property type="entry name" value="DUF4487"/>
</dbReference>
<evidence type="ECO:0000313" key="1">
    <source>
        <dbReference type="Proteomes" id="UP000189704"/>
    </source>
</evidence>
<dbReference type="AlphaFoldDB" id="A0A3Q0E3F8"/>
<name>A0A3Q0E3F8_CARSF</name>
<dbReference type="PANTHER" id="PTHR16071:SF2">
    <property type="entry name" value="FIGNL1-INTERACTING REGULATOR OF RECOMBINATION AND MITOSIS"/>
    <property type="match status" value="1"/>
</dbReference>
<evidence type="ECO:0000313" key="2">
    <source>
        <dbReference type="RefSeq" id="XP_021570804.1"/>
    </source>
</evidence>
<sequence>MSQERAVPAGAVPLEELSSWPEELCRRELPTVLPRLLSLYRHSDSWIEHIQILKIITEMFLPHMNQLTLEQTFFSQVLPKTVKLFDDMMDELINEARGLSSQNLEIQTTLRNILQTMVQLLGTLTRCVQHICSTQESIILENIHSLPSSVLHIIKSTFVHCKFQTFSRLFLRRPILFKSS</sequence>